<dbReference type="AlphaFoldDB" id="A0A5M3WC69"/>
<sequence length="218" mass="23440">MTNAPVLVEEKLTIYSPDQARREMTRLDQGYSDLAVLRDAIPSLLGVGIDEAAVQEPVGFGATWNLKEPYLAADAHEGDRAVKTIESSLICNSYNTGSEHVGVFATVMKPDVGDEKVDLFVLRTSDFIIEGVKEYIPDSTNHGRLAVRDGWWDALVGCLGRSCGGVCLSAALTCPKINWAAFLVCLAGRCGLCVVKCGACATCDCTWWCRPVVGCCNG</sequence>
<dbReference type="EMBL" id="BLAD01000085">
    <property type="protein sequence ID" value="GES04671.1"/>
    <property type="molecule type" value="Genomic_DNA"/>
</dbReference>
<evidence type="ECO:0000313" key="1">
    <source>
        <dbReference type="EMBL" id="GES04671.1"/>
    </source>
</evidence>
<gene>
    <name evidence="1" type="ORF">Acor_67390</name>
</gene>
<comment type="caution">
    <text evidence="1">The sequence shown here is derived from an EMBL/GenBank/DDBJ whole genome shotgun (WGS) entry which is preliminary data.</text>
</comment>
<dbReference type="OrthoDB" id="5189210at2"/>
<dbReference type="Proteomes" id="UP000334990">
    <property type="component" value="Unassembled WGS sequence"/>
</dbReference>
<protein>
    <submittedName>
        <fullName evidence="1">Uncharacterized protein</fullName>
    </submittedName>
</protein>
<evidence type="ECO:0000313" key="2">
    <source>
        <dbReference type="Proteomes" id="UP000334990"/>
    </source>
</evidence>
<name>A0A5M3WC69_9ACTN</name>
<dbReference type="RefSeq" id="WP_155340745.1">
    <property type="nucleotide sequence ID" value="NZ_BAAABN010000001.1"/>
</dbReference>
<accession>A0A5M3WC69</accession>
<keyword evidence="2" id="KW-1185">Reference proteome</keyword>
<proteinExistence type="predicted"/>
<organism evidence="1 2">
    <name type="scientific">Acrocarpospora corrugata</name>
    <dbReference type="NCBI Taxonomy" id="35763"/>
    <lineage>
        <taxon>Bacteria</taxon>
        <taxon>Bacillati</taxon>
        <taxon>Actinomycetota</taxon>
        <taxon>Actinomycetes</taxon>
        <taxon>Streptosporangiales</taxon>
        <taxon>Streptosporangiaceae</taxon>
        <taxon>Acrocarpospora</taxon>
    </lineage>
</organism>
<reference evidence="1 2" key="1">
    <citation type="submission" date="2019-10" db="EMBL/GenBank/DDBJ databases">
        <title>Whole genome shotgun sequence of Acrocarpospora corrugata NBRC 13972.</title>
        <authorList>
            <person name="Ichikawa N."/>
            <person name="Kimura A."/>
            <person name="Kitahashi Y."/>
            <person name="Komaki H."/>
            <person name="Oguchi A."/>
        </authorList>
    </citation>
    <scope>NUCLEOTIDE SEQUENCE [LARGE SCALE GENOMIC DNA]</scope>
    <source>
        <strain evidence="1 2">NBRC 13972</strain>
    </source>
</reference>